<feature type="coiled-coil region" evidence="1">
    <location>
        <begin position="310"/>
        <end position="344"/>
    </location>
</feature>
<dbReference type="EMBL" id="GL439063">
    <property type="protein sequence ID" value="EFN67903.1"/>
    <property type="molecule type" value="Genomic_DNA"/>
</dbReference>
<protein>
    <submittedName>
        <fullName evidence="3">Uncharacterized protein</fullName>
    </submittedName>
</protein>
<keyword evidence="1" id="KW-0175">Coiled coil</keyword>
<evidence type="ECO:0000256" key="1">
    <source>
        <dbReference type="SAM" id="Coils"/>
    </source>
</evidence>
<sequence>MTTAKREVAAKDASPERITESEREDEGDTYVSSREDPVTPRQAATRRGRLAAPEWQAALTEGTESPCMREAVKIQRSIKKAIAISLSDASPEIGSKSNQSSSRPKSSGPKRKKGISSSELETTGESAGQRVSRPRGAKLKSKYARPSRKKPRPASPSRRDSANDDEWSTDGEQPEEEEQRVDEQPVAIVSSLARPEEEDTAPPPSIEKGGRMRGRKPFLNKEKVAKRIIMELEEVPQDMDELRNRSTPNLGAMAQRWIDELDFIRKKCKTMQGPLMKRMSERTSALTMLVQLLSERIQDNGDIAYLKKQNIEKTSRIDLYEKEINKLKNEVSALTELVADLQTKALRAMEDKERTEASRIQLLKTKIDRVTPMLPIMGSPSDSTNIRSGDTYLQDGESLMAGTPSEDAQDRLKRSRPLEFEEDSKPGKRKEGLGKSKIVLKNTYPKEEEFPPMGPPSCDVRPGRSERDGPLMSHVDSEKEKEELVRRITKEVIRQMQPVGDRRLLSQTVKLGDQVSSPLPRNNPRVRVKSDIQLVPPRENAPTPRPPQTPGALESIGMSGGDAGDTNSDWSAAKGRVRR</sequence>
<dbReference type="Proteomes" id="UP000000311">
    <property type="component" value="Unassembled WGS sequence"/>
</dbReference>
<feature type="region of interest" description="Disordered" evidence="2">
    <location>
        <begin position="85"/>
        <end position="216"/>
    </location>
</feature>
<feature type="compositionally biased region" description="Basic and acidic residues" evidence="2">
    <location>
        <begin position="461"/>
        <end position="482"/>
    </location>
</feature>
<feature type="region of interest" description="Disordered" evidence="2">
    <location>
        <begin position="511"/>
        <end position="579"/>
    </location>
</feature>
<reference evidence="3 4" key="1">
    <citation type="journal article" date="2010" name="Science">
        <title>Genomic comparison of the ants Camponotus floridanus and Harpegnathos saltator.</title>
        <authorList>
            <person name="Bonasio R."/>
            <person name="Zhang G."/>
            <person name="Ye C."/>
            <person name="Mutti N.S."/>
            <person name="Fang X."/>
            <person name="Qin N."/>
            <person name="Donahue G."/>
            <person name="Yang P."/>
            <person name="Li Q."/>
            <person name="Li C."/>
            <person name="Zhang P."/>
            <person name="Huang Z."/>
            <person name="Berger S.L."/>
            <person name="Reinberg D."/>
            <person name="Wang J."/>
            <person name="Liebig J."/>
        </authorList>
    </citation>
    <scope>NUCLEOTIDE SEQUENCE [LARGE SCALE GENOMIC DNA]</scope>
    <source>
        <strain evidence="4">C129</strain>
    </source>
</reference>
<feature type="compositionally biased region" description="Acidic residues" evidence="2">
    <location>
        <begin position="163"/>
        <end position="180"/>
    </location>
</feature>
<gene>
    <name evidence="3" type="ORF">EAG_04426</name>
</gene>
<proteinExistence type="predicted"/>
<feature type="compositionally biased region" description="Polar residues" evidence="2">
    <location>
        <begin position="511"/>
        <end position="520"/>
    </location>
</feature>
<feature type="compositionally biased region" description="Low complexity" evidence="2">
    <location>
        <begin position="95"/>
        <end position="107"/>
    </location>
</feature>
<dbReference type="AlphaFoldDB" id="E2AF84"/>
<feature type="region of interest" description="Disordered" evidence="2">
    <location>
        <begin position="374"/>
        <end position="482"/>
    </location>
</feature>
<dbReference type="InParanoid" id="E2AF84"/>
<accession>E2AF84</accession>
<evidence type="ECO:0000313" key="4">
    <source>
        <dbReference type="Proteomes" id="UP000000311"/>
    </source>
</evidence>
<organism evidence="4">
    <name type="scientific">Camponotus floridanus</name>
    <name type="common">Florida carpenter ant</name>
    <dbReference type="NCBI Taxonomy" id="104421"/>
    <lineage>
        <taxon>Eukaryota</taxon>
        <taxon>Metazoa</taxon>
        <taxon>Ecdysozoa</taxon>
        <taxon>Arthropoda</taxon>
        <taxon>Hexapoda</taxon>
        <taxon>Insecta</taxon>
        <taxon>Pterygota</taxon>
        <taxon>Neoptera</taxon>
        <taxon>Endopterygota</taxon>
        <taxon>Hymenoptera</taxon>
        <taxon>Apocrita</taxon>
        <taxon>Aculeata</taxon>
        <taxon>Formicoidea</taxon>
        <taxon>Formicidae</taxon>
        <taxon>Formicinae</taxon>
        <taxon>Camponotus</taxon>
    </lineage>
</organism>
<name>E2AF84_CAMFO</name>
<feature type="compositionally biased region" description="Basic residues" evidence="2">
    <location>
        <begin position="132"/>
        <end position="152"/>
    </location>
</feature>
<feature type="compositionally biased region" description="Basic and acidic residues" evidence="2">
    <location>
        <begin position="408"/>
        <end position="434"/>
    </location>
</feature>
<dbReference type="SUPFAM" id="SSF58113">
    <property type="entry name" value="Apolipoprotein A-I"/>
    <property type="match status" value="1"/>
</dbReference>
<evidence type="ECO:0000256" key="2">
    <source>
        <dbReference type="SAM" id="MobiDB-lite"/>
    </source>
</evidence>
<feature type="compositionally biased region" description="Basic and acidic residues" evidence="2">
    <location>
        <begin position="1"/>
        <end position="21"/>
    </location>
</feature>
<evidence type="ECO:0000313" key="3">
    <source>
        <dbReference type="EMBL" id="EFN67903.1"/>
    </source>
</evidence>
<feature type="region of interest" description="Disordered" evidence="2">
    <location>
        <begin position="1"/>
        <end position="52"/>
    </location>
</feature>
<keyword evidence="4" id="KW-1185">Reference proteome</keyword>